<dbReference type="GO" id="GO:0000455">
    <property type="term" value="P:enzyme-directed rRNA pseudouridine synthesis"/>
    <property type="evidence" value="ECO:0007669"/>
    <property type="project" value="UniProtKB-ARBA"/>
</dbReference>
<evidence type="ECO:0000256" key="1">
    <source>
        <dbReference type="ARBA" id="ARBA00004496"/>
    </source>
</evidence>
<dbReference type="Gene3D" id="3.10.290.10">
    <property type="entry name" value="RNA-binding S4 domain"/>
    <property type="match status" value="1"/>
</dbReference>
<evidence type="ECO:0000256" key="2">
    <source>
        <dbReference type="ARBA" id="ARBA00010876"/>
    </source>
</evidence>
<dbReference type="SUPFAM" id="SSF55174">
    <property type="entry name" value="Alpha-L RNA-binding motif"/>
    <property type="match status" value="1"/>
</dbReference>
<dbReference type="PANTHER" id="PTHR21600:SF44">
    <property type="entry name" value="RIBOSOMAL LARGE SUBUNIT PSEUDOURIDINE SYNTHASE D"/>
    <property type="match status" value="1"/>
</dbReference>
<dbReference type="InterPro" id="IPR020103">
    <property type="entry name" value="PsdUridine_synth_cat_dom_sf"/>
</dbReference>
<feature type="active site" evidence="9">
    <location>
        <position position="141"/>
    </location>
</feature>
<dbReference type="EMBL" id="CP026604">
    <property type="protein sequence ID" value="AWB67307.1"/>
    <property type="molecule type" value="Genomic_DNA"/>
</dbReference>
<dbReference type="Proteomes" id="UP000244441">
    <property type="component" value="Chromosome"/>
</dbReference>
<evidence type="ECO:0000313" key="14">
    <source>
        <dbReference type="Proteomes" id="UP000244441"/>
    </source>
</evidence>
<dbReference type="CDD" id="cd02869">
    <property type="entry name" value="PseudoU_synth_RluA_like"/>
    <property type="match status" value="1"/>
</dbReference>
<comment type="function">
    <text evidence="8">Responsible for synthesis of pseudouridine from uracil at positions 1911, 1915 and 1917 in 23S ribosomal RNA.</text>
</comment>
<dbReference type="FunFam" id="3.10.290.10:FF:000011">
    <property type="entry name" value="Pseudouridine synthase"/>
    <property type="match status" value="1"/>
</dbReference>
<keyword evidence="4" id="KW-0698">rRNA processing</keyword>
<dbReference type="OrthoDB" id="9785808at2"/>
<evidence type="ECO:0000256" key="3">
    <source>
        <dbReference type="ARBA" id="ARBA00022490"/>
    </source>
</evidence>
<evidence type="ECO:0000256" key="11">
    <source>
        <dbReference type="RuleBase" id="RU362028"/>
    </source>
</evidence>
<dbReference type="PROSITE" id="PS01129">
    <property type="entry name" value="PSI_RLU"/>
    <property type="match status" value="1"/>
</dbReference>
<evidence type="ECO:0000256" key="6">
    <source>
        <dbReference type="ARBA" id="ARBA00023235"/>
    </source>
</evidence>
<dbReference type="EC" id="5.4.99.-" evidence="11"/>
<dbReference type="KEGG" id="cate:C2869_13020"/>
<dbReference type="Gene3D" id="3.30.2350.10">
    <property type="entry name" value="Pseudouridine synthase"/>
    <property type="match status" value="1"/>
</dbReference>
<evidence type="ECO:0000259" key="12">
    <source>
        <dbReference type="SMART" id="SM00363"/>
    </source>
</evidence>
<dbReference type="GO" id="GO:0005737">
    <property type="term" value="C:cytoplasm"/>
    <property type="evidence" value="ECO:0007669"/>
    <property type="project" value="UniProtKB-SubCell"/>
</dbReference>
<comment type="similarity">
    <text evidence="2 11">Belongs to the pseudouridine synthase RluA family.</text>
</comment>
<evidence type="ECO:0000256" key="8">
    <source>
        <dbReference type="ARBA" id="ARBA00056072"/>
    </source>
</evidence>
<gene>
    <name evidence="13" type="ORF">C2869_13020</name>
</gene>
<name>A0A2S0VSY0_9ALTE</name>
<evidence type="ECO:0000256" key="10">
    <source>
        <dbReference type="PROSITE-ProRule" id="PRU00182"/>
    </source>
</evidence>
<protein>
    <recommendedName>
        <fullName evidence="11">Pseudouridine synthase</fullName>
        <ecNumber evidence="11">5.4.99.-</ecNumber>
    </recommendedName>
</protein>
<dbReference type="InterPro" id="IPR006145">
    <property type="entry name" value="PsdUridine_synth_RsuA/RluA"/>
</dbReference>
<dbReference type="Pfam" id="PF00849">
    <property type="entry name" value="PseudoU_synth_2"/>
    <property type="match status" value="1"/>
</dbReference>
<sequence>MNEFEKVSLSEQLSPTAVGKRLDQAIAELFPEYSRSRLKEWILAGAVQVDGHVVTKAREKVLGTELIEINAELPIEVEDQAEAIDLDIVYEDDDILVINKPAGLVVHPGAGNRQGTLLNALLHHCSELEHVPRAGIVHRLDKDTTGLMVVAKNLPAQTSLVAQLQDKTVTREYEAVINGTLAAGGKVDAPIGRHATKRTLMAVVQMGGKDAVTHYRVAERFRAHTRVRVRLETGRTHQIRVHMASLKYPLVGDFAYGGKVRPPKGASELLIDTLRGFTRQALHAAVLELEHPRTYEWMQFKADVPEDMINLSAVLRADVKEHGLDEY</sequence>
<keyword evidence="6 11" id="KW-0413">Isomerase</keyword>
<evidence type="ECO:0000256" key="4">
    <source>
        <dbReference type="ARBA" id="ARBA00022552"/>
    </source>
</evidence>
<dbReference type="Pfam" id="PF01479">
    <property type="entry name" value="S4"/>
    <property type="match status" value="1"/>
</dbReference>
<dbReference type="CDD" id="cd00165">
    <property type="entry name" value="S4"/>
    <property type="match status" value="1"/>
</dbReference>
<comment type="catalytic activity">
    <reaction evidence="11">
        <text>a uridine in RNA = a pseudouridine in RNA</text>
        <dbReference type="Rhea" id="RHEA:48348"/>
        <dbReference type="Rhea" id="RHEA-COMP:12068"/>
        <dbReference type="Rhea" id="RHEA-COMP:12069"/>
        <dbReference type="ChEBI" id="CHEBI:65314"/>
        <dbReference type="ChEBI" id="CHEBI:65315"/>
    </reaction>
</comment>
<evidence type="ECO:0000256" key="7">
    <source>
        <dbReference type="ARBA" id="ARBA00036882"/>
    </source>
</evidence>
<accession>A0A2S0VSY0</accession>
<dbReference type="InterPro" id="IPR050188">
    <property type="entry name" value="RluA_PseudoU_synthase"/>
</dbReference>
<evidence type="ECO:0000256" key="9">
    <source>
        <dbReference type="PIRSR" id="PIRSR606225-1"/>
    </source>
</evidence>
<keyword evidence="14" id="KW-1185">Reference proteome</keyword>
<proteinExistence type="inferred from homology"/>
<organism evidence="13 14">
    <name type="scientific">Saccharobesus litoralis</name>
    <dbReference type="NCBI Taxonomy" id="2172099"/>
    <lineage>
        <taxon>Bacteria</taxon>
        <taxon>Pseudomonadati</taxon>
        <taxon>Pseudomonadota</taxon>
        <taxon>Gammaproteobacteria</taxon>
        <taxon>Alteromonadales</taxon>
        <taxon>Alteromonadaceae</taxon>
        <taxon>Saccharobesus</taxon>
    </lineage>
</organism>
<comment type="subcellular location">
    <subcellularLocation>
        <location evidence="1">Cytoplasm</location>
    </subcellularLocation>
</comment>
<keyword evidence="3" id="KW-0963">Cytoplasm</keyword>
<dbReference type="PROSITE" id="PS50889">
    <property type="entry name" value="S4"/>
    <property type="match status" value="1"/>
</dbReference>
<feature type="domain" description="RNA-binding S4" evidence="12">
    <location>
        <begin position="20"/>
        <end position="81"/>
    </location>
</feature>
<dbReference type="NCBIfam" id="NF008385">
    <property type="entry name" value="PRK11180.1"/>
    <property type="match status" value="1"/>
</dbReference>
<dbReference type="GO" id="GO:0160140">
    <property type="term" value="F:23S rRNA pseudouridine(1911/1915/1917) synthase activity"/>
    <property type="evidence" value="ECO:0007669"/>
    <property type="project" value="UniProtKB-EC"/>
</dbReference>
<evidence type="ECO:0000313" key="13">
    <source>
        <dbReference type="EMBL" id="AWB67307.1"/>
    </source>
</evidence>
<keyword evidence="5 10" id="KW-0694">RNA-binding</keyword>
<evidence type="ECO:0000256" key="5">
    <source>
        <dbReference type="ARBA" id="ARBA00022884"/>
    </source>
</evidence>
<dbReference type="NCBIfam" id="TIGR00005">
    <property type="entry name" value="rluA_subfam"/>
    <property type="match status" value="1"/>
</dbReference>
<dbReference type="InterPro" id="IPR006224">
    <property type="entry name" value="PsdUridine_synth_RluA-like_CS"/>
</dbReference>
<dbReference type="AlphaFoldDB" id="A0A2S0VSY0"/>
<reference evidence="13 14" key="1">
    <citation type="submission" date="2018-01" db="EMBL/GenBank/DDBJ databases">
        <title>Genome sequence of a Cantenovulum-like bacteria.</title>
        <authorList>
            <person name="Tan W.R."/>
            <person name="Lau N.-S."/>
            <person name="Go F."/>
            <person name="Amirul A.-A.A."/>
        </authorList>
    </citation>
    <scope>NUCLEOTIDE SEQUENCE [LARGE SCALE GENOMIC DNA]</scope>
    <source>
        <strain evidence="13 14">CCB-QB4</strain>
    </source>
</reference>
<dbReference type="RefSeq" id="WP_108603354.1">
    <property type="nucleotide sequence ID" value="NZ_CP026604.1"/>
</dbReference>
<dbReference type="SUPFAM" id="SSF55120">
    <property type="entry name" value="Pseudouridine synthase"/>
    <property type="match status" value="1"/>
</dbReference>
<dbReference type="SMART" id="SM00363">
    <property type="entry name" value="S4"/>
    <property type="match status" value="1"/>
</dbReference>
<comment type="catalytic activity">
    <reaction evidence="7">
        <text>uridine(1911/1915/1917) in 23S rRNA = pseudouridine(1911/1915/1917) in 23S rRNA</text>
        <dbReference type="Rhea" id="RHEA:42524"/>
        <dbReference type="Rhea" id="RHEA-COMP:10097"/>
        <dbReference type="Rhea" id="RHEA-COMP:10098"/>
        <dbReference type="ChEBI" id="CHEBI:65314"/>
        <dbReference type="ChEBI" id="CHEBI:65315"/>
        <dbReference type="EC" id="5.4.99.23"/>
    </reaction>
</comment>
<dbReference type="GO" id="GO:0003723">
    <property type="term" value="F:RNA binding"/>
    <property type="evidence" value="ECO:0007669"/>
    <property type="project" value="UniProtKB-KW"/>
</dbReference>
<dbReference type="InterPro" id="IPR036986">
    <property type="entry name" value="S4_RNA-bd_sf"/>
</dbReference>
<dbReference type="PANTHER" id="PTHR21600">
    <property type="entry name" value="MITOCHONDRIAL RNA PSEUDOURIDINE SYNTHASE"/>
    <property type="match status" value="1"/>
</dbReference>
<dbReference type="InterPro" id="IPR006225">
    <property type="entry name" value="PsdUridine_synth_RluC/D"/>
</dbReference>
<dbReference type="FunFam" id="3.30.2350.10:FF:000006">
    <property type="entry name" value="Pseudouridine synthase"/>
    <property type="match status" value="1"/>
</dbReference>
<dbReference type="InterPro" id="IPR002942">
    <property type="entry name" value="S4_RNA-bd"/>
</dbReference>